<organism evidence="2 3">
    <name type="scientific">Cellulomonas cellasea</name>
    <dbReference type="NCBI Taxonomy" id="43670"/>
    <lineage>
        <taxon>Bacteria</taxon>
        <taxon>Bacillati</taxon>
        <taxon>Actinomycetota</taxon>
        <taxon>Actinomycetes</taxon>
        <taxon>Micrococcales</taxon>
        <taxon>Cellulomonadaceae</taxon>
        <taxon>Cellulomonas</taxon>
    </lineage>
</organism>
<dbReference type="AlphaFoldDB" id="A0A7W4UKD7"/>
<dbReference type="RefSeq" id="WP_183298216.1">
    <property type="nucleotide sequence ID" value="NZ_JACHVX010000011.1"/>
</dbReference>
<gene>
    <name evidence="2" type="ORF">FHR80_004451</name>
</gene>
<proteinExistence type="predicted"/>
<reference evidence="2 3" key="2">
    <citation type="submission" date="2020-08" db="EMBL/GenBank/DDBJ databases">
        <authorList>
            <person name="Partida-Martinez L."/>
            <person name="Huntemann M."/>
            <person name="Clum A."/>
            <person name="Wang J."/>
            <person name="Palaniappan K."/>
            <person name="Ritter S."/>
            <person name="Chen I.-M."/>
            <person name="Stamatis D."/>
            <person name="Reddy T."/>
            <person name="O'Malley R."/>
            <person name="Daum C."/>
            <person name="Shapiro N."/>
            <person name="Ivanova N."/>
            <person name="Kyrpides N."/>
            <person name="Woyke T."/>
        </authorList>
    </citation>
    <scope>NUCLEOTIDE SEQUENCE [LARGE SCALE GENOMIC DNA]</scope>
    <source>
        <strain evidence="2 3">RAS26</strain>
    </source>
</reference>
<accession>A0A7W4UKD7</accession>
<evidence type="ECO:0000313" key="2">
    <source>
        <dbReference type="EMBL" id="MBB2925504.1"/>
    </source>
</evidence>
<reference evidence="2 3" key="1">
    <citation type="submission" date="2020-08" db="EMBL/GenBank/DDBJ databases">
        <title>The Agave Microbiome: Exploring the role of microbial communities in plant adaptations to desert environments.</title>
        <authorList>
            <person name="Partida-Martinez L.P."/>
        </authorList>
    </citation>
    <scope>NUCLEOTIDE SEQUENCE [LARGE SCALE GENOMIC DNA]</scope>
    <source>
        <strain evidence="2 3">RAS26</strain>
    </source>
</reference>
<dbReference type="EMBL" id="JACHVX010000011">
    <property type="protein sequence ID" value="MBB2925504.1"/>
    <property type="molecule type" value="Genomic_DNA"/>
</dbReference>
<feature type="region of interest" description="Disordered" evidence="1">
    <location>
        <begin position="64"/>
        <end position="90"/>
    </location>
</feature>
<comment type="caution">
    <text evidence="2">The sequence shown here is derived from an EMBL/GenBank/DDBJ whole genome shotgun (WGS) entry which is preliminary data.</text>
</comment>
<evidence type="ECO:0000256" key="1">
    <source>
        <dbReference type="SAM" id="MobiDB-lite"/>
    </source>
</evidence>
<protein>
    <submittedName>
        <fullName evidence="2">Uncharacterized protein</fullName>
    </submittedName>
</protein>
<sequence>MRFIPASLEVLQHLELSTPALGADLLARAQRIADRVPSCVAVSVVLGPTALTLALLVDRDAGIPPSAPMRTEQTSGDALDEPAWQQQRAEDSDVRCAASLALSFRTSVGVSGI</sequence>
<dbReference type="Proteomes" id="UP000518206">
    <property type="component" value="Unassembled WGS sequence"/>
</dbReference>
<name>A0A7W4UKD7_9CELL</name>
<evidence type="ECO:0000313" key="3">
    <source>
        <dbReference type="Proteomes" id="UP000518206"/>
    </source>
</evidence>